<proteinExistence type="inferred from homology"/>
<dbReference type="EMBL" id="BMZH01000006">
    <property type="protein sequence ID" value="GHA94415.1"/>
    <property type="molecule type" value="Genomic_DNA"/>
</dbReference>
<reference evidence="6" key="1">
    <citation type="journal article" date="2014" name="Int. J. Syst. Evol. Microbiol.">
        <title>Complete genome sequence of Corynebacterium casei LMG S-19264T (=DSM 44701T), isolated from a smear-ripened cheese.</title>
        <authorList>
            <consortium name="US DOE Joint Genome Institute (JGI-PGF)"/>
            <person name="Walter F."/>
            <person name="Albersmeier A."/>
            <person name="Kalinowski J."/>
            <person name="Ruckert C."/>
        </authorList>
    </citation>
    <scope>NUCLEOTIDE SEQUENCE</scope>
    <source>
        <strain evidence="6">KCTC 32513</strain>
    </source>
</reference>
<protein>
    <recommendedName>
        <fullName evidence="4 5">Large ribosomal subunit protein uL29</fullName>
    </recommendedName>
</protein>
<sequence length="78" mass="8960">MADKNLKVGELRQMTDDQLSEKLLMLKKEQFNLRFQDATGQLQSTARVREVRRAVARVKTLQVQRKATATKTDKKAEA</sequence>
<dbReference type="PROSITE" id="PS00579">
    <property type="entry name" value="RIBOSOMAL_L29"/>
    <property type="match status" value="1"/>
</dbReference>
<organism evidence="6 7">
    <name type="scientific">Algimonas arctica</name>
    <dbReference type="NCBI Taxonomy" id="1479486"/>
    <lineage>
        <taxon>Bacteria</taxon>
        <taxon>Pseudomonadati</taxon>
        <taxon>Pseudomonadota</taxon>
        <taxon>Alphaproteobacteria</taxon>
        <taxon>Maricaulales</taxon>
        <taxon>Robiginitomaculaceae</taxon>
        <taxon>Algimonas</taxon>
    </lineage>
</organism>
<keyword evidence="7" id="KW-1185">Reference proteome</keyword>
<dbReference type="InterPro" id="IPR050063">
    <property type="entry name" value="Ribosomal_protein_uL29"/>
</dbReference>
<dbReference type="NCBIfam" id="TIGR00012">
    <property type="entry name" value="L29"/>
    <property type="match status" value="1"/>
</dbReference>
<accession>A0A8J3CSH8</accession>
<dbReference type="Pfam" id="PF00831">
    <property type="entry name" value="Ribosomal_L29"/>
    <property type="match status" value="1"/>
</dbReference>
<evidence type="ECO:0000313" key="6">
    <source>
        <dbReference type="EMBL" id="GHA94415.1"/>
    </source>
</evidence>
<dbReference type="Proteomes" id="UP000634004">
    <property type="component" value="Unassembled WGS sequence"/>
</dbReference>
<evidence type="ECO:0000256" key="3">
    <source>
        <dbReference type="ARBA" id="ARBA00023274"/>
    </source>
</evidence>
<comment type="similarity">
    <text evidence="1 5">Belongs to the universal ribosomal protein uL29 family.</text>
</comment>
<reference evidence="6" key="2">
    <citation type="submission" date="2020-09" db="EMBL/GenBank/DDBJ databases">
        <authorList>
            <person name="Sun Q."/>
            <person name="Kim S."/>
        </authorList>
    </citation>
    <scope>NUCLEOTIDE SEQUENCE</scope>
    <source>
        <strain evidence="6">KCTC 32513</strain>
    </source>
</reference>
<evidence type="ECO:0000256" key="1">
    <source>
        <dbReference type="ARBA" id="ARBA00009254"/>
    </source>
</evidence>
<dbReference type="GO" id="GO:0022625">
    <property type="term" value="C:cytosolic large ribosomal subunit"/>
    <property type="evidence" value="ECO:0007669"/>
    <property type="project" value="TreeGrafter"/>
</dbReference>
<dbReference type="PANTHER" id="PTHR10916">
    <property type="entry name" value="60S RIBOSOMAL PROTEIN L35/50S RIBOSOMAL PROTEIN L29"/>
    <property type="match status" value="1"/>
</dbReference>
<dbReference type="SUPFAM" id="SSF46561">
    <property type="entry name" value="Ribosomal protein L29 (L29p)"/>
    <property type="match status" value="1"/>
</dbReference>
<dbReference type="PANTHER" id="PTHR10916:SF0">
    <property type="entry name" value="LARGE RIBOSOMAL SUBUNIT PROTEIN UL29C"/>
    <property type="match status" value="1"/>
</dbReference>
<dbReference type="InterPro" id="IPR018254">
    <property type="entry name" value="Ribosomal_uL29_CS"/>
</dbReference>
<dbReference type="HAMAP" id="MF_00374">
    <property type="entry name" value="Ribosomal_uL29"/>
    <property type="match status" value="1"/>
</dbReference>
<dbReference type="FunFam" id="1.10.287.310:FF:000001">
    <property type="entry name" value="50S ribosomal protein L29"/>
    <property type="match status" value="1"/>
</dbReference>
<dbReference type="Gene3D" id="1.10.287.310">
    <property type="match status" value="1"/>
</dbReference>
<gene>
    <name evidence="5" type="primary">rpmC</name>
    <name evidence="6" type="ORF">GCM10009069_16680</name>
</gene>
<comment type="caution">
    <text evidence="6">The sequence shown here is derived from an EMBL/GenBank/DDBJ whole genome shotgun (WGS) entry which is preliminary data.</text>
</comment>
<evidence type="ECO:0000313" key="7">
    <source>
        <dbReference type="Proteomes" id="UP000634004"/>
    </source>
</evidence>
<dbReference type="GO" id="GO:0003735">
    <property type="term" value="F:structural constituent of ribosome"/>
    <property type="evidence" value="ECO:0007669"/>
    <property type="project" value="InterPro"/>
</dbReference>
<name>A0A8J3CSH8_9PROT</name>
<dbReference type="InterPro" id="IPR036049">
    <property type="entry name" value="Ribosomal_uL29_sf"/>
</dbReference>
<dbReference type="RefSeq" id="WP_189497353.1">
    <property type="nucleotide sequence ID" value="NZ_BMZH01000006.1"/>
</dbReference>
<keyword evidence="3 5" id="KW-0687">Ribonucleoprotein</keyword>
<evidence type="ECO:0000256" key="5">
    <source>
        <dbReference type="HAMAP-Rule" id="MF_00374"/>
    </source>
</evidence>
<evidence type="ECO:0000256" key="2">
    <source>
        <dbReference type="ARBA" id="ARBA00022980"/>
    </source>
</evidence>
<evidence type="ECO:0000256" key="4">
    <source>
        <dbReference type="ARBA" id="ARBA00035204"/>
    </source>
</evidence>
<dbReference type="AlphaFoldDB" id="A0A8J3CSH8"/>
<keyword evidence="2 5" id="KW-0689">Ribosomal protein</keyword>
<dbReference type="GO" id="GO:0006412">
    <property type="term" value="P:translation"/>
    <property type="evidence" value="ECO:0007669"/>
    <property type="project" value="UniProtKB-UniRule"/>
</dbReference>
<dbReference type="InterPro" id="IPR001854">
    <property type="entry name" value="Ribosomal_uL29"/>
</dbReference>
<dbReference type="CDD" id="cd00427">
    <property type="entry name" value="Ribosomal_L29_HIP"/>
    <property type="match status" value="1"/>
</dbReference>